<gene>
    <name evidence="2" type="primary">N19M</name>
    <name evidence="2" type="ORF">MCUN1_003694</name>
</gene>
<accession>A0AAF0EX65</accession>
<evidence type="ECO:0000313" key="3">
    <source>
        <dbReference type="Proteomes" id="UP001219933"/>
    </source>
</evidence>
<keyword evidence="1" id="KW-0812">Transmembrane</keyword>
<keyword evidence="3" id="KW-1185">Reference proteome</keyword>
<keyword evidence="1" id="KW-0472">Membrane</keyword>
<protein>
    <submittedName>
        <fullName evidence="2">N19m, NADH-ubiquinone oxidoreductase 9.5 kDa subunit</fullName>
    </submittedName>
</protein>
<name>A0AAF0EX65_9BASI</name>
<dbReference type="EMBL" id="CP119881">
    <property type="protein sequence ID" value="WFD36804.1"/>
    <property type="molecule type" value="Genomic_DNA"/>
</dbReference>
<feature type="transmembrane region" description="Helical" evidence="1">
    <location>
        <begin position="25"/>
        <end position="43"/>
    </location>
</feature>
<dbReference type="CDD" id="cd22903">
    <property type="entry name" value="NI9M"/>
    <property type="match status" value="1"/>
</dbReference>
<dbReference type="PANTHER" id="PTHR38488:SF1">
    <property type="entry name" value="OXIDOREDUCTASE 9.5 KDA SUBUNIT, PUTATIVE (AFU_ORTHOLOGUE AFUA_5G08980)-RELATED"/>
    <property type="match status" value="1"/>
</dbReference>
<dbReference type="AlphaFoldDB" id="A0AAF0EX65"/>
<sequence>MLSAAFKPFRSTYNYLRYAIHDQPVIFWAIVIGVSGPAMVVTVPRIRANFGWVPPEPIPITYPLPNRERKPVSGYDDE</sequence>
<proteinExistence type="predicted"/>
<dbReference type="Proteomes" id="UP001219933">
    <property type="component" value="Chromosome 5"/>
</dbReference>
<evidence type="ECO:0000313" key="2">
    <source>
        <dbReference type="EMBL" id="WFD36804.1"/>
    </source>
</evidence>
<dbReference type="InterPro" id="IPR039961">
    <property type="entry name" value="Nuo9.5"/>
</dbReference>
<reference evidence="2" key="1">
    <citation type="submission" date="2023-03" db="EMBL/GenBank/DDBJ databases">
        <title>Mating type loci evolution in Malassezia.</title>
        <authorList>
            <person name="Coelho M.A."/>
        </authorList>
    </citation>
    <scope>NUCLEOTIDE SEQUENCE</scope>
    <source>
        <strain evidence="2">CBS 11721</strain>
    </source>
</reference>
<organism evidence="2 3">
    <name type="scientific">Malassezia cuniculi</name>
    <dbReference type="NCBI Taxonomy" id="948313"/>
    <lineage>
        <taxon>Eukaryota</taxon>
        <taxon>Fungi</taxon>
        <taxon>Dikarya</taxon>
        <taxon>Basidiomycota</taxon>
        <taxon>Ustilaginomycotina</taxon>
        <taxon>Malasseziomycetes</taxon>
        <taxon>Malasseziales</taxon>
        <taxon>Malasseziaceae</taxon>
        <taxon>Malassezia</taxon>
    </lineage>
</organism>
<evidence type="ECO:0000256" key="1">
    <source>
        <dbReference type="SAM" id="Phobius"/>
    </source>
</evidence>
<keyword evidence="1" id="KW-1133">Transmembrane helix</keyword>
<dbReference type="PANTHER" id="PTHR38488">
    <property type="entry name" value="OXIDOREDUCTASE 9.5 KDA SUBUNIT, PUTATIVE (AFU_ORTHOLOGUE AFUA_5G08980)-RELATED"/>
    <property type="match status" value="1"/>
</dbReference>